<dbReference type="EMBL" id="EQ962655">
    <property type="protein sequence ID" value="EED18979.1"/>
    <property type="molecule type" value="Genomic_DNA"/>
</dbReference>
<organism evidence="3 4">
    <name type="scientific">Talaromyces stipitatus (strain ATCC 10500 / CBS 375.48 / QM 6759 / NRRL 1006)</name>
    <name type="common">Penicillium stipitatum</name>
    <dbReference type="NCBI Taxonomy" id="441959"/>
    <lineage>
        <taxon>Eukaryota</taxon>
        <taxon>Fungi</taxon>
        <taxon>Dikarya</taxon>
        <taxon>Ascomycota</taxon>
        <taxon>Pezizomycotina</taxon>
        <taxon>Eurotiomycetes</taxon>
        <taxon>Eurotiomycetidae</taxon>
        <taxon>Eurotiales</taxon>
        <taxon>Trichocomaceae</taxon>
        <taxon>Talaromyces</taxon>
        <taxon>Talaromyces sect. Talaromyces</taxon>
    </lineage>
</organism>
<comment type="subunit">
    <text evidence="1">Homodimer.</text>
</comment>
<gene>
    <name evidence="3" type="ORF">TSTA_126870</name>
</gene>
<dbReference type="STRING" id="441959.B8MCS7"/>
<name>B8MCS7_TALSN</name>
<evidence type="ECO:0000313" key="4">
    <source>
        <dbReference type="Proteomes" id="UP000001745"/>
    </source>
</evidence>
<evidence type="ECO:0000313" key="3">
    <source>
        <dbReference type="EMBL" id="EED18979.1"/>
    </source>
</evidence>
<dbReference type="OrthoDB" id="1601230at2759"/>
<protein>
    <recommendedName>
        <fullName evidence="2">Stress-response A/B barrel domain-containing protein</fullName>
    </recommendedName>
</protein>
<dbReference type="AlphaFoldDB" id="B8MCS7"/>
<dbReference type="VEuPathDB" id="FungiDB:TSTA_126870"/>
<dbReference type="SMART" id="SM00886">
    <property type="entry name" value="Dabb"/>
    <property type="match status" value="1"/>
</dbReference>
<dbReference type="InParanoid" id="B8MCS7"/>
<dbReference type="PANTHER" id="PTHR33178:SF10">
    <property type="entry name" value="STRESS-RESPONSE A_B BARREL DOMAIN-CONTAINING PROTEIN"/>
    <property type="match status" value="1"/>
</dbReference>
<dbReference type="Pfam" id="PF07876">
    <property type="entry name" value="Dabb"/>
    <property type="match status" value="1"/>
</dbReference>
<dbReference type="SUPFAM" id="SSF54909">
    <property type="entry name" value="Dimeric alpha+beta barrel"/>
    <property type="match status" value="1"/>
</dbReference>
<dbReference type="RefSeq" id="XP_002482971.1">
    <property type="nucleotide sequence ID" value="XM_002482926.1"/>
</dbReference>
<evidence type="ECO:0000256" key="1">
    <source>
        <dbReference type="ARBA" id="ARBA00011738"/>
    </source>
</evidence>
<dbReference type="PANTHER" id="PTHR33178">
    <property type="match status" value="1"/>
</dbReference>
<dbReference type="Proteomes" id="UP000001745">
    <property type="component" value="Unassembled WGS sequence"/>
</dbReference>
<dbReference type="GeneID" id="8099114"/>
<reference evidence="4" key="1">
    <citation type="journal article" date="2015" name="Genome Announc.">
        <title>Genome sequence of the AIDS-associated pathogen Penicillium marneffei (ATCC18224) and its near taxonomic relative Talaromyces stipitatus (ATCC10500).</title>
        <authorList>
            <person name="Nierman W.C."/>
            <person name="Fedorova-Abrams N.D."/>
            <person name="Andrianopoulos A."/>
        </authorList>
    </citation>
    <scope>NUCLEOTIDE SEQUENCE [LARGE SCALE GENOMIC DNA]</scope>
    <source>
        <strain evidence="4">ATCC 10500 / CBS 375.48 / QM 6759 / NRRL 1006</strain>
    </source>
</reference>
<evidence type="ECO:0000259" key="2">
    <source>
        <dbReference type="PROSITE" id="PS51502"/>
    </source>
</evidence>
<keyword evidence="4" id="KW-1185">Reference proteome</keyword>
<accession>B8MCS7</accession>
<feature type="domain" description="Stress-response A/B barrel" evidence="2">
    <location>
        <begin position="3"/>
        <end position="105"/>
    </location>
</feature>
<dbReference type="PROSITE" id="PS51502">
    <property type="entry name" value="S_R_A_B_BARREL"/>
    <property type="match status" value="1"/>
</dbReference>
<dbReference type="Gene3D" id="3.30.70.100">
    <property type="match status" value="1"/>
</dbReference>
<proteinExistence type="predicted"/>
<dbReference type="InterPro" id="IPR044662">
    <property type="entry name" value="HS1/DABB1-like"/>
</dbReference>
<sequence>MGIIHIVMIEFKAEVTTEQIEDVYSRHLALKDLCVRSDSKKPYITNQMAGKDISVENLSGGFTHIFIEEFDNIEDRNYYLKEDSAHAEFGKVVENLVKSAQVNDFIPGGI</sequence>
<dbReference type="InterPro" id="IPR011008">
    <property type="entry name" value="Dimeric_a/b-barrel"/>
</dbReference>
<dbReference type="HOGENOM" id="CLU_080664_2_1_1"/>
<dbReference type="InterPro" id="IPR013097">
    <property type="entry name" value="Dabb"/>
</dbReference>
<dbReference type="PhylomeDB" id="B8MCS7"/>
<dbReference type="OMA" id="FEWKPTA"/>